<gene>
    <name evidence="1" type="ORF">M8818_003736</name>
</gene>
<name>A0ACC3SEN7_9PEZI</name>
<sequence>MTTRRSKPNTATQDGAPVPTASMKTTTTPSGAPQSPYLPTSLETALLAIYPGTLLLGSLFSVLNGATRNAPYSAVLQAHTPSHAPSYFARKSNIFNVYFVKIGWFWITGAFFLFLFSHSSLGPRFTPVLTPRRVKATLRYCAVTAVWCALTQWFFGPPIIDRGFRFTGGQCEIIYGDSAADNAKQADMSMGREVLTHAACKVAGGTWKGGHDISGHVFILILGSAMLWLEILPAVLRASGLREERRVQLADGKVASAAVETQERDGNMHVPVPEELGVGVKAALSVAGLSLWMLLMTAAYFHTWFEKFTGLIVAFAALWVVYFLPRGVPALRAVLGMPGV</sequence>
<reference evidence="1" key="1">
    <citation type="submission" date="2024-02" db="EMBL/GenBank/DDBJ databases">
        <title>Metagenome Assembled Genome of Zalaria obscura JY119.</title>
        <authorList>
            <person name="Vighnesh L."/>
            <person name="Jagadeeshwari U."/>
            <person name="Venkata Ramana C."/>
            <person name="Sasikala C."/>
        </authorList>
    </citation>
    <scope>NUCLEOTIDE SEQUENCE</scope>
    <source>
        <strain evidence="1">JY119</strain>
    </source>
</reference>
<proteinExistence type="predicted"/>
<dbReference type="EMBL" id="JAMKPW020000016">
    <property type="protein sequence ID" value="KAK8210248.1"/>
    <property type="molecule type" value="Genomic_DNA"/>
</dbReference>
<dbReference type="Proteomes" id="UP001320706">
    <property type="component" value="Unassembled WGS sequence"/>
</dbReference>
<organism evidence="1 2">
    <name type="scientific">Zalaria obscura</name>
    <dbReference type="NCBI Taxonomy" id="2024903"/>
    <lineage>
        <taxon>Eukaryota</taxon>
        <taxon>Fungi</taxon>
        <taxon>Dikarya</taxon>
        <taxon>Ascomycota</taxon>
        <taxon>Pezizomycotina</taxon>
        <taxon>Dothideomycetes</taxon>
        <taxon>Dothideomycetidae</taxon>
        <taxon>Dothideales</taxon>
        <taxon>Zalariaceae</taxon>
        <taxon>Zalaria</taxon>
    </lineage>
</organism>
<evidence type="ECO:0000313" key="2">
    <source>
        <dbReference type="Proteomes" id="UP001320706"/>
    </source>
</evidence>
<comment type="caution">
    <text evidence="1">The sequence shown here is derived from an EMBL/GenBank/DDBJ whole genome shotgun (WGS) entry which is preliminary data.</text>
</comment>
<evidence type="ECO:0000313" key="1">
    <source>
        <dbReference type="EMBL" id="KAK8210248.1"/>
    </source>
</evidence>
<keyword evidence="2" id="KW-1185">Reference proteome</keyword>
<protein>
    <submittedName>
        <fullName evidence="1">Uncharacterized protein</fullName>
    </submittedName>
</protein>
<accession>A0ACC3SEN7</accession>